<reference evidence="7" key="2">
    <citation type="submission" date="2011-02" db="EMBL/GenBank/DDBJ databases">
        <title>The complete genome of Syntrophobotulus glycolicus DSM 8271.</title>
        <authorList>
            <person name="Lucas S."/>
            <person name="Copeland A."/>
            <person name="Lapidus A."/>
            <person name="Bruce D."/>
            <person name="Goodwin L."/>
            <person name="Pitluck S."/>
            <person name="Kyrpides N."/>
            <person name="Mavromatis K."/>
            <person name="Pagani I."/>
            <person name="Ivanova N."/>
            <person name="Mikhailova N."/>
            <person name="Chertkov O."/>
            <person name="Held B."/>
            <person name="Detter J.C."/>
            <person name="Tapia R."/>
            <person name="Han C."/>
            <person name="Land M."/>
            <person name="Hauser L."/>
            <person name="Markowitz V."/>
            <person name="Cheng J.-F."/>
            <person name="Hugenholtz P."/>
            <person name="Woyke T."/>
            <person name="Wu D."/>
            <person name="Spring S."/>
            <person name="Schroeder M."/>
            <person name="Brambilla E."/>
            <person name="Klenk H.-P."/>
            <person name="Eisen J.A."/>
        </authorList>
    </citation>
    <scope>NUCLEOTIDE SEQUENCE [LARGE SCALE GENOMIC DNA]</scope>
    <source>
        <strain evidence="7">DSM 8271 / FlGlyR</strain>
    </source>
</reference>
<keyword evidence="1 3" id="KW-0732">Signal</keyword>
<dbReference type="InterPro" id="IPR057309">
    <property type="entry name" value="PcsB_CC"/>
</dbReference>
<dbReference type="InterPro" id="IPR050570">
    <property type="entry name" value="Cell_wall_metabolism_enzyme"/>
</dbReference>
<feature type="coiled-coil region" evidence="2">
    <location>
        <begin position="167"/>
        <end position="243"/>
    </location>
</feature>
<dbReference type="CDD" id="cd12797">
    <property type="entry name" value="M23_peptidase"/>
    <property type="match status" value="1"/>
</dbReference>
<accession>F0T284</accession>
<dbReference type="InterPro" id="IPR016047">
    <property type="entry name" value="M23ase_b-sheet_dom"/>
</dbReference>
<evidence type="ECO:0000313" key="7">
    <source>
        <dbReference type="Proteomes" id="UP000007488"/>
    </source>
</evidence>
<dbReference type="HOGENOM" id="CLU_029425_4_3_9"/>
<feature type="domain" description="M23ase beta-sheet core" evidence="4">
    <location>
        <begin position="279"/>
        <end position="373"/>
    </location>
</feature>
<evidence type="ECO:0000256" key="3">
    <source>
        <dbReference type="SAM" id="SignalP"/>
    </source>
</evidence>
<dbReference type="eggNOG" id="COG4942">
    <property type="taxonomic scope" value="Bacteria"/>
</dbReference>
<dbReference type="Pfam" id="PF01551">
    <property type="entry name" value="Peptidase_M23"/>
    <property type="match status" value="1"/>
</dbReference>
<name>F0T284_SYNGF</name>
<dbReference type="OrthoDB" id="9814460at2"/>
<feature type="signal peptide" evidence="3">
    <location>
        <begin position="1"/>
        <end position="19"/>
    </location>
</feature>
<proteinExistence type="predicted"/>
<evidence type="ECO:0000256" key="2">
    <source>
        <dbReference type="SAM" id="Coils"/>
    </source>
</evidence>
<dbReference type="RefSeq" id="WP_013626237.1">
    <property type="nucleotide sequence ID" value="NC_015172.1"/>
</dbReference>
<dbReference type="GO" id="GO:0004222">
    <property type="term" value="F:metalloendopeptidase activity"/>
    <property type="evidence" value="ECO:0007669"/>
    <property type="project" value="TreeGrafter"/>
</dbReference>
<keyword evidence="2" id="KW-0175">Coiled coil</keyword>
<evidence type="ECO:0000259" key="4">
    <source>
        <dbReference type="Pfam" id="PF01551"/>
    </source>
</evidence>
<dbReference type="InterPro" id="IPR011055">
    <property type="entry name" value="Dup_hybrid_motif"/>
</dbReference>
<dbReference type="Proteomes" id="UP000007488">
    <property type="component" value="Chromosome"/>
</dbReference>
<dbReference type="PANTHER" id="PTHR21666">
    <property type="entry name" value="PEPTIDASE-RELATED"/>
    <property type="match status" value="1"/>
</dbReference>
<dbReference type="Pfam" id="PF24568">
    <property type="entry name" value="CC_PcsB"/>
    <property type="match status" value="1"/>
</dbReference>
<dbReference type="STRING" id="645991.Sgly_3248"/>
<dbReference type="Gene3D" id="6.10.250.3150">
    <property type="match status" value="1"/>
</dbReference>
<feature type="domain" description="Peptidoglycan hydrolase PcsB coiled-coil" evidence="5">
    <location>
        <begin position="101"/>
        <end position="173"/>
    </location>
</feature>
<dbReference type="Gene3D" id="2.70.70.10">
    <property type="entry name" value="Glucose Permease (Domain IIA)"/>
    <property type="match status" value="1"/>
</dbReference>
<dbReference type="SUPFAM" id="SSF51261">
    <property type="entry name" value="Duplicated hybrid motif"/>
    <property type="match status" value="1"/>
</dbReference>
<dbReference type="AlphaFoldDB" id="F0T284"/>
<gene>
    <name evidence="6" type="ordered locus">Sgly_3248</name>
</gene>
<dbReference type="EMBL" id="CP002547">
    <property type="protein sequence ID" value="ADY57512.1"/>
    <property type="molecule type" value="Genomic_DNA"/>
</dbReference>
<evidence type="ECO:0000313" key="6">
    <source>
        <dbReference type="EMBL" id="ADY57512.1"/>
    </source>
</evidence>
<dbReference type="KEGG" id="sgy:Sgly_3248"/>
<evidence type="ECO:0000256" key="1">
    <source>
        <dbReference type="ARBA" id="ARBA00022729"/>
    </source>
</evidence>
<dbReference type="MEROPS" id="M23.009"/>
<sequence>MFLHKKGRIALVISLFVFAAPVLPVCADELDDFLQQQQELSQKQNTVQSQLNTLTNGAEKMEKTIDTLKSQISQAEKDLTAKENAYKLAQKNVAVVQQDVEKKTEELEQRQVTLQKRVRAIYENGQVNYLEVIFNSTSISDFISRVEYLGCLVENDQNILGGIRGQQEELKDKKAELTVKLAETEKLKSEAENAKTYLSDRKGKQETALAMNKKQQDDLITQIEKLEADSQALGAKIRQLQKDNPGVKGSISTWPTPGYWYITSPFGYRTHPITGQNKLHTGCDIGAPASAKIVSAGTGEVIFAGWYGAYGNAVIINHGNGLSSLYGHMSSIAIANGAAVSPGQTIGYVGSTGWSTGPHLHFEIRQNGNPVNPLGYFQ</sequence>
<evidence type="ECO:0000259" key="5">
    <source>
        <dbReference type="Pfam" id="PF24568"/>
    </source>
</evidence>
<keyword evidence="7" id="KW-1185">Reference proteome</keyword>
<reference evidence="6 7" key="1">
    <citation type="journal article" date="2011" name="Stand. Genomic Sci.">
        <title>Complete genome sequence of Syntrophobotulus glycolicus type strain (FlGlyR).</title>
        <authorList>
            <person name="Han C."/>
            <person name="Mwirichia R."/>
            <person name="Chertkov O."/>
            <person name="Held B."/>
            <person name="Lapidus A."/>
            <person name="Nolan M."/>
            <person name="Lucas S."/>
            <person name="Hammon N."/>
            <person name="Deshpande S."/>
            <person name="Cheng J.F."/>
            <person name="Tapia R."/>
            <person name="Goodwin L."/>
            <person name="Pitluck S."/>
            <person name="Huntemann M."/>
            <person name="Liolios K."/>
            <person name="Ivanova N."/>
            <person name="Pagani I."/>
            <person name="Mavromatis K."/>
            <person name="Ovchinikova G."/>
            <person name="Pati A."/>
            <person name="Chen A."/>
            <person name="Palaniappan K."/>
            <person name="Land M."/>
            <person name="Hauser L."/>
            <person name="Brambilla E.M."/>
            <person name="Rohde M."/>
            <person name="Spring S."/>
            <person name="Sikorski J."/>
            <person name="Goker M."/>
            <person name="Woyke T."/>
            <person name="Bristow J."/>
            <person name="Eisen J.A."/>
            <person name="Markowitz V."/>
            <person name="Hugenholtz P."/>
            <person name="Kyrpides N.C."/>
            <person name="Klenk H.P."/>
            <person name="Detter J.C."/>
        </authorList>
    </citation>
    <scope>NUCLEOTIDE SEQUENCE [LARGE SCALE GENOMIC DNA]</scope>
    <source>
        <strain evidence="7">DSM 8271 / FlGlyR</strain>
    </source>
</reference>
<organism evidence="6 7">
    <name type="scientific">Syntrophobotulus glycolicus (strain DSM 8271 / FlGlyR)</name>
    <dbReference type="NCBI Taxonomy" id="645991"/>
    <lineage>
        <taxon>Bacteria</taxon>
        <taxon>Bacillati</taxon>
        <taxon>Bacillota</taxon>
        <taxon>Clostridia</taxon>
        <taxon>Eubacteriales</taxon>
        <taxon>Desulfitobacteriaceae</taxon>
        <taxon>Syntrophobotulus</taxon>
    </lineage>
</organism>
<dbReference type="PANTHER" id="PTHR21666:SF289">
    <property type="entry name" value="L-ALA--D-GLU ENDOPEPTIDASE"/>
    <property type="match status" value="1"/>
</dbReference>
<protein>
    <submittedName>
        <fullName evidence="6">Peptidase M23</fullName>
    </submittedName>
</protein>
<feature type="chain" id="PRO_5039043137" evidence="3">
    <location>
        <begin position="20"/>
        <end position="378"/>
    </location>
</feature>
<feature type="coiled-coil region" evidence="2">
    <location>
        <begin position="51"/>
        <end position="117"/>
    </location>
</feature>